<sequence>MLRGMAGNRSLTVVIAAYNEEAALPEMHRRLSAVLDGLDAGSRVLYVDDGSRDGTWGVLQRLAEADPRVSLLRLARNFGKELALTAGLDHVDTDAALVLDADGQDPPELIPAFVAKWREGFDVVYGTRTRRDGETWLKRLTAAGFYRVMTRLSDTPIPRDTGDFRLMSRPVLDALRQLRERQRFMKGLFTWVGFRQVSLPYERAPRLAGGSKFNYWRLWNLALEGITSFSTVPLRLATYVGVLTALVAFAWGVWIVARTLLWGDPVQGWPSLMTVVLFLGGVQLVALGIIGEYLGRLYVEVKQRPLYLVSEARLPR</sequence>
<evidence type="ECO:0000256" key="3">
    <source>
        <dbReference type="ARBA" id="ARBA00022676"/>
    </source>
</evidence>
<keyword evidence="2" id="KW-1003">Cell membrane</keyword>
<dbReference type="GO" id="GO:0005886">
    <property type="term" value="C:plasma membrane"/>
    <property type="evidence" value="ECO:0007669"/>
    <property type="project" value="UniProtKB-SubCell"/>
</dbReference>
<dbReference type="GO" id="GO:0016757">
    <property type="term" value="F:glycosyltransferase activity"/>
    <property type="evidence" value="ECO:0007669"/>
    <property type="project" value="UniProtKB-KW"/>
</dbReference>
<comment type="similarity">
    <text evidence="8">Belongs to the glycosyltransferase 2 family. GtrB subfamily.</text>
</comment>
<keyword evidence="5 9" id="KW-0812">Transmembrane</keyword>
<keyword evidence="6 9" id="KW-1133">Transmembrane helix</keyword>
<dbReference type="eggNOG" id="COG0463">
    <property type="taxonomic scope" value="Bacteria"/>
</dbReference>
<evidence type="ECO:0000256" key="9">
    <source>
        <dbReference type="SAM" id="Phobius"/>
    </source>
</evidence>
<dbReference type="EMBL" id="AVCH01000156">
    <property type="protein sequence ID" value="KFN47893.1"/>
    <property type="molecule type" value="Genomic_DNA"/>
</dbReference>
<name>A0A091B5I2_9GAMM</name>
<dbReference type="STRING" id="1384054.N790_07030"/>
<dbReference type="FunFam" id="3.90.550.10:FF:000079">
    <property type="entry name" value="Probable glycosyl transferase"/>
    <property type="match status" value="1"/>
</dbReference>
<dbReference type="PATRIC" id="fig|1384054.3.peg.1416"/>
<keyword evidence="7 9" id="KW-0472">Membrane</keyword>
<evidence type="ECO:0000256" key="6">
    <source>
        <dbReference type="ARBA" id="ARBA00022989"/>
    </source>
</evidence>
<evidence type="ECO:0000256" key="4">
    <source>
        <dbReference type="ARBA" id="ARBA00022679"/>
    </source>
</evidence>
<evidence type="ECO:0000256" key="7">
    <source>
        <dbReference type="ARBA" id="ARBA00023136"/>
    </source>
</evidence>
<dbReference type="PANTHER" id="PTHR48090">
    <property type="entry name" value="UNDECAPRENYL-PHOSPHATE 4-DEOXY-4-FORMAMIDO-L-ARABINOSE TRANSFERASE-RELATED"/>
    <property type="match status" value="1"/>
</dbReference>
<dbReference type="PANTHER" id="PTHR48090:SF1">
    <property type="entry name" value="PROPHAGE BACTOPRENOL GLUCOSYL TRANSFERASE HOMOLOG"/>
    <property type="match status" value="1"/>
</dbReference>
<evidence type="ECO:0000256" key="8">
    <source>
        <dbReference type="ARBA" id="ARBA00038152"/>
    </source>
</evidence>
<evidence type="ECO:0000313" key="11">
    <source>
        <dbReference type="EMBL" id="KFN47893.1"/>
    </source>
</evidence>
<dbReference type="CDD" id="cd04187">
    <property type="entry name" value="DPM1_like_bac"/>
    <property type="match status" value="1"/>
</dbReference>
<evidence type="ECO:0000256" key="1">
    <source>
        <dbReference type="ARBA" id="ARBA00004651"/>
    </source>
</evidence>
<feature type="transmembrane region" description="Helical" evidence="9">
    <location>
        <begin position="269"/>
        <end position="294"/>
    </location>
</feature>
<dbReference type="InterPro" id="IPR050256">
    <property type="entry name" value="Glycosyltransferase_2"/>
</dbReference>
<dbReference type="Pfam" id="PF00535">
    <property type="entry name" value="Glycos_transf_2"/>
    <property type="match status" value="1"/>
</dbReference>
<organism evidence="11 12">
    <name type="scientific">Arenimonas malthae CC-JY-1</name>
    <dbReference type="NCBI Taxonomy" id="1384054"/>
    <lineage>
        <taxon>Bacteria</taxon>
        <taxon>Pseudomonadati</taxon>
        <taxon>Pseudomonadota</taxon>
        <taxon>Gammaproteobacteria</taxon>
        <taxon>Lysobacterales</taxon>
        <taxon>Lysobacteraceae</taxon>
        <taxon>Arenimonas</taxon>
    </lineage>
</organism>
<keyword evidence="3" id="KW-0328">Glycosyltransferase</keyword>
<evidence type="ECO:0000259" key="10">
    <source>
        <dbReference type="Pfam" id="PF00535"/>
    </source>
</evidence>
<reference evidence="11 12" key="1">
    <citation type="submission" date="2013-09" db="EMBL/GenBank/DDBJ databases">
        <title>Genome sequencing of Arenimonas malthae.</title>
        <authorList>
            <person name="Chen F."/>
            <person name="Wang G."/>
        </authorList>
    </citation>
    <scope>NUCLEOTIDE SEQUENCE [LARGE SCALE GENOMIC DNA]</scope>
    <source>
        <strain evidence="11 12">CC-JY-1</strain>
    </source>
</reference>
<protein>
    <submittedName>
        <fullName evidence="11">Bactoprenol glucosyl transferase</fullName>
    </submittedName>
</protein>
<dbReference type="InterPro" id="IPR029044">
    <property type="entry name" value="Nucleotide-diphossugar_trans"/>
</dbReference>
<dbReference type="AlphaFoldDB" id="A0A091B5I2"/>
<feature type="domain" description="Glycosyltransferase 2-like" evidence="10">
    <location>
        <begin position="12"/>
        <end position="174"/>
    </location>
</feature>
<comment type="subcellular location">
    <subcellularLocation>
        <location evidence="1">Cell membrane</location>
        <topology evidence="1">Multi-pass membrane protein</topology>
    </subcellularLocation>
</comment>
<keyword evidence="4 11" id="KW-0808">Transferase</keyword>
<comment type="caution">
    <text evidence="11">The sequence shown here is derived from an EMBL/GenBank/DDBJ whole genome shotgun (WGS) entry which is preliminary data.</text>
</comment>
<accession>A0A091B5I2</accession>
<feature type="transmembrane region" description="Helical" evidence="9">
    <location>
        <begin position="236"/>
        <end position="257"/>
    </location>
</feature>
<evidence type="ECO:0000256" key="2">
    <source>
        <dbReference type="ARBA" id="ARBA00022475"/>
    </source>
</evidence>
<evidence type="ECO:0000313" key="12">
    <source>
        <dbReference type="Proteomes" id="UP000029392"/>
    </source>
</evidence>
<proteinExistence type="inferred from homology"/>
<dbReference type="Proteomes" id="UP000029392">
    <property type="component" value="Unassembled WGS sequence"/>
</dbReference>
<gene>
    <name evidence="11" type="ORF">N790_07030</name>
</gene>
<dbReference type="SUPFAM" id="SSF53448">
    <property type="entry name" value="Nucleotide-diphospho-sugar transferases"/>
    <property type="match status" value="1"/>
</dbReference>
<evidence type="ECO:0000256" key="5">
    <source>
        <dbReference type="ARBA" id="ARBA00022692"/>
    </source>
</evidence>
<dbReference type="Gene3D" id="3.90.550.10">
    <property type="entry name" value="Spore Coat Polysaccharide Biosynthesis Protein SpsA, Chain A"/>
    <property type="match status" value="1"/>
</dbReference>
<dbReference type="InterPro" id="IPR001173">
    <property type="entry name" value="Glyco_trans_2-like"/>
</dbReference>
<keyword evidence="12" id="KW-1185">Reference proteome</keyword>